<organism evidence="7">
    <name type="scientific">Lygus hesperus</name>
    <name type="common">Western plant bug</name>
    <dbReference type="NCBI Taxonomy" id="30085"/>
    <lineage>
        <taxon>Eukaryota</taxon>
        <taxon>Metazoa</taxon>
        <taxon>Ecdysozoa</taxon>
        <taxon>Arthropoda</taxon>
        <taxon>Hexapoda</taxon>
        <taxon>Insecta</taxon>
        <taxon>Pterygota</taxon>
        <taxon>Neoptera</taxon>
        <taxon>Paraneoptera</taxon>
        <taxon>Hemiptera</taxon>
        <taxon>Heteroptera</taxon>
        <taxon>Panheteroptera</taxon>
        <taxon>Cimicomorpha</taxon>
        <taxon>Miridae</taxon>
        <taxon>Mirini</taxon>
        <taxon>Lygus</taxon>
    </lineage>
</organism>
<dbReference type="GO" id="GO:0099072">
    <property type="term" value="P:regulation of postsynaptic membrane neurotransmitter receptor levels"/>
    <property type="evidence" value="ECO:0007669"/>
    <property type="project" value="TreeGrafter"/>
</dbReference>
<protein>
    <recommendedName>
        <fullName evidence="5">PDZ domain-containing protein</fullName>
    </recommendedName>
</protein>
<dbReference type="GO" id="GO:0045197">
    <property type="term" value="P:establishment or maintenance of epithelial cell apical/basal polarity"/>
    <property type="evidence" value="ECO:0007669"/>
    <property type="project" value="TreeGrafter"/>
</dbReference>
<evidence type="ECO:0000259" key="5">
    <source>
        <dbReference type="PROSITE" id="PS50106"/>
    </source>
</evidence>
<evidence type="ECO:0000313" key="7">
    <source>
        <dbReference type="EMBL" id="JAG14294.1"/>
    </source>
</evidence>
<evidence type="ECO:0000256" key="4">
    <source>
        <dbReference type="ARBA" id="ARBA00023136"/>
    </source>
</evidence>
<keyword evidence="2" id="KW-0728">SH3 domain</keyword>
<accession>A0A0A9X2T0</accession>
<dbReference type="EMBL" id="GBRD01013819">
    <property type="protein sequence ID" value="JAG52007.1"/>
    <property type="molecule type" value="Transcribed_RNA"/>
</dbReference>
<dbReference type="SUPFAM" id="SSF50156">
    <property type="entry name" value="PDZ domain-like"/>
    <property type="match status" value="2"/>
</dbReference>
<dbReference type="PANTHER" id="PTHR23119:SF51">
    <property type="entry name" value="DISKS LARGE 1 TUMOR SUPPRESSOR PROTEIN"/>
    <property type="match status" value="1"/>
</dbReference>
<comment type="subcellular location">
    <subcellularLocation>
        <location evidence="1">Membrane</location>
    </subcellularLocation>
</comment>
<evidence type="ECO:0000313" key="8">
    <source>
        <dbReference type="EMBL" id="JAG52007.1"/>
    </source>
</evidence>
<evidence type="ECO:0000256" key="1">
    <source>
        <dbReference type="ARBA" id="ARBA00004370"/>
    </source>
</evidence>
<dbReference type="GO" id="GO:0019901">
    <property type="term" value="F:protein kinase binding"/>
    <property type="evidence" value="ECO:0007669"/>
    <property type="project" value="TreeGrafter"/>
</dbReference>
<dbReference type="PANTHER" id="PTHR23119">
    <property type="entry name" value="DISCS LARGE"/>
    <property type="match status" value="1"/>
</dbReference>
<feature type="domain" description="PDZ" evidence="5">
    <location>
        <begin position="85"/>
        <end position="166"/>
    </location>
</feature>
<dbReference type="CDD" id="cd06795">
    <property type="entry name" value="PDZ3_Dlg1-2-4-like"/>
    <property type="match status" value="1"/>
</dbReference>
<dbReference type="EMBL" id="GBHO01045553">
    <property type="protein sequence ID" value="JAF98050.1"/>
    <property type="molecule type" value="Transcribed_RNA"/>
</dbReference>
<dbReference type="InterPro" id="IPR050614">
    <property type="entry name" value="Synaptic_Scaffolding_LAP-MAGUK"/>
</dbReference>
<reference evidence="7" key="1">
    <citation type="journal article" date="2014" name="PLoS ONE">
        <title>Transcriptome-Based Identification of ABC Transporters in the Western Tarnished Plant Bug Lygus hesperus.</title>
        <authorList>
            <person name="Hull J.J."/>
            <person name="Chaney K."/>
            <person name="Geib S.M."/>
            <person name="Fabrick J.A."/>
            <person name="Brent C.S."/>
            <person name="Walsh D."/>
            <person name="Lavine L.C."/>
        </authorList>
    </citation>
    <scope>NUCLEOTIDE SEQUENCE</scope>
</reference>
<proteinExistence type="predicted"/>
<evidence type="ECO:0000313" key="6">
    <source>
        <dbReference type="EMBL" id="JAF98050.1"/>
    </source>
</evidence>
<dbReference type="Pfam" id="PF00595">
    <property type="entry name" value="PDZ"/>
    <property type="match status" value="1"/>
</dbReference>
<dbReference type="GO" id="GO:0007268">
    <property type="term" value="P:chemical synaptic transmission"/>
    <property type="evidence" value="ECO:0007669"/>
    <property type="project" value="TreeGrafter"/>
</dbReference>
<dbReference type="GO" id="GO:0043113">
    <property type="term" value="P:receptor clustering"/>
    <property type="evidence" value="ECO:0007669"/>
    <property type="project" value="TreeGrafter"/>
</dbReference>
<gene>
    <name evidence="6" type="ORF">CM83_65712</name>
    <name evidence="7" type="ORF">CM83_65743</name>
</gene>
<dbReference type="GO" id="GO:0098839">
    <property type="term" value="C:postsynaptic density membrane"/>
    <property type="evidence" value="ECO:0007669"/>
    <property type="project" value="TreeGrafter"/>
</dbReference>
<dbReference type="EMBL" id="GBRD01006378">
    <property type="protein sequence ID" value="JAG59443.1"/>
    <property type="molecule type" value="Transcribed_RNA"/>
</dbReference>
<dbReference type="FunFam" id="2.30.42.10:FF:000001">
    <property type="entry name" value="Disks large homolog 1 isoform 2"/>
    <property type="match status" value="1"/>
</dbReference>
<dbReference type="EMBL" id="GBHO01029310">
    <property type="protein sequence ID" value="JAG14294.1"/>
    <property type="molecule type" value="Transcribed_RNA"/>
</dbReference>
<dbReference type="AlphaFoldDB" id="A0A0A9X2T0"/>
<dbReference type="GO" id="GO:0098609">
    <property type="term" value="P:cell-cell adhesion"/>
    <property type="evidence" value="ECO:0007669"/>
    <property type="project" value="TreeGrafter"/>
</dbReference>
<dbReference type="Gene3D" id="2.30.42.10">
    <property type="match status" value="1"/>
</dbReference>
<dbReference type="InterPro" id="IPR036034">
    <property type="entry name" value="PDZ_sf"/>
</dbReference>
<dbReference type="InterPro" id="IPR001478">
    <property type="entry name" value="PDZ"/>
</dbReference>
<keyword evidence="4" id="KW-0472">Membrane</keyword>
<reference evidence="7" key="2">
    <citation type="submission" date="2014-07" db="EMBL/GenBank/DDBJ databases">
        <authorList>
            <person name="Hull J."/>
        </authorList>
    </citation>
    <scope>NUCLEOTIDE SEQUENCE</scope>
</reference>
<reference evidence="8" key="3">
    <citation type="submission" date="2014-09" db="EMBL/GenBank/DDBJ databases">
        <authorList>
            <person name="Magalhaes I.L.F."/>
            <person name="Oliveira U."/>
            <person name="Santos F.R."/>
            <person name="Vidigal T.H.D.A."/>
            <person name="Brescovit A.D."/>
            <person name="Santos A.J."/>
        </authorList>
    </citation>
    <scope>NUCLEOTIDE SEQUENCE</scope>
</reference>
<name>A0A0A9X2T0_LYGHE</name>
<dbReference type="GO" id="GO:0043005">
    <property type="term" value="C:neuron projection"/>
    <property type="evidence" value="ECO:0007669"/>
    <property type="project" value="TreeGrafter"/>
</dbReference>
<dbReference type="PROSITE" id="PS50106">
    <property type="entry name" value="PDZ"/>
    <property type="match status" value="1"/>
</dbReference>
<dbReference type="SMART" id="SM00228">
    <property type="entry name" value="PDZ"/>
    <property type="match status" value="1"/>
</dbReference>
<dbReference type="GO" id="GO:0097120">
    <property type="term" value="P:receptor localization to synapse"/>
    <property type="evidence" value="ECO:0007669"/>
    <property type="project" value="TreeGrafter"/>
</dbReference>
<evidence type="ECO:0000256" key="2">
    <source>
        <dbReference type="ARBA" id="ARBA00022443"/>
    </source>
</evidence>
<dbReference type="EMBL" id="GBRD01006380">
    <property type="protein sequence ID" value="JAG59441.1"/>
    <property type="molecule type" value="Transcribed_RNA"/>
</dbReference>
<dbReference type="GO" id="GO:0016323">
    <property type="term" value="C:basolateral plasma membrane"/>
    <property type="evidence" value="ECO:0007669"/>
    <property type="project" value="TreeGrafter"/>
</dbReference>
<keyword evidence="3" id="KW-0677">Repeat</keyword>
<sequence>MEGDVNLENVTHEEAVATLKATHERVLLVVGKPDHVYLPPLPADHLSASPQPSLQDSLHASTVQLHPPSPRTVSVEDVASREPRTIVLNKGNSGLGFNIVGGEDGEGIFVSFILAGGPADMAGDLKRGDQILSVNGVNLRSATHEEAAQALKGAGQTVTIVAQYKPEDYNRFEAKIHDLKQQMSQQASQQGTLLRTSQKRSLYVSSDMLLLKHIEEQTNIPNSRETSINLRDSSVERSTGKISPVASSVAEKSFGKISEGKCEDERYASRIMPGLIPMTPASRRPVWKP</sequence>
<dbReference type="GO" id="GO:0031594">
    <property type="term" value="C:neuromuscular junction"/>
    <property type="evidence" value="ECO:0007669"/>
    <property type="project" value="TreeGrafter"/>
</dbReference>
<evidence type="ECO:0000256" key="3">
    <source>
        <dbReference type="ARBA" id="ARBA00022737"/>
    </source>
</evidence>